<sequence>MNTTRNYGFWRALGGSLVGALHWRVLLLWLVALGLIALVAAFPVWRALDGALSNTVGAAAYAQALDAFALVDLSRVLGKDASVGFGVVVSGVLSVLLMPWLTGVMLAGIRLGKAGRLATIAGEGMREYGRQLRLMIWSLLPLGIALGLGAWWMNIASSHADEAILASVAERGQRWALIAAVLVFVLAHAGIELTRARIAVRDDTRSVIRAWWRSLMLYLRRPFAVLGLYLLTCVIGFAVVLGLAWLRTRVAGVNGVGLLLAVLGAQAVVAAMAWTRLARLRALAAVVLDDAQRRAAVVVETTVVAVEEVRVVEAPVAAPVA</sequence>
<evidence type="ECO:0000256" key="1">
    <source>
        <dbReference type="SAM" id="Phobius"/>
    </source>
</evidence>
<feature type="transmembrane region" description="Helical" evidence="1">
    <location>
        <begin position="223"/>
        <end position="246"/>
    </location>
</feature>
<dbReference type="AlphaFoldDB" id="A0A1T5KSB0"/>
<feature type="transmembrane region" description="Helical" evidence="1">
    <location>
        <begin position="134"/>
        <end position="153"/>
    </location>
</feature>
<dbReference type="OrthoDB" id="5987769at2"/>
<feature type="transmembrane region" description="Helical" evidence="1">
    <location>
        <begin position="21"/>
        <end position="45"/>
    </location>
</feature>
<gene>
    <name evidence="2" type="ORF">SAMN06296058_1969</name>
</gene>
<evidence type="ECO:0008006" key="4">
    <source>
        <dbReference type="Google" id="ProtNLM"/>
    </source>
</evidence>
<keyword evidence="1" id="KW-1133">Transmembrane helix</keyword>
<dbReference type="RefSeq" id="WP_079724216.1">
    <property type="nucleotide sequence ID" value="NZ_BMCL01000002.1"/>
</dbReference>
<evidence type="ECO:0000313" key="3">
    <source>
        <dbReference type="Proteomes" id="UP000190341"/>
    </source>
</evidence>
<proteinExistence type="predicted"/>
<protein>
    <recommendedName>
        <fullName evidence="4">Etoposide-induced protein 2.4 (EI24)</fullName>
    </recommendedName>
</protein>
<evidence type="ECO:0000313" key="2">
    <source>
        <dbReference type="EMBL" id="SKC66530.1"/>
    </source>
</evidence>
<dbReference type="EMBL" id="FUZV01000001">
    <property type="protein sequence ID" value="SKC66530.1"/>
    <property type="molecule type" value="Genomic_DNA"/>
</dbReference>
<feature type="transmembrane region" description="Helical" evidence="1">
    <location>
        <begin position="173"/>
        <end position="191"/>
    </location>
</feature>
<keyword evidence="1" id="KW-0472">Membrane</keyword>
<keyword evidence="3" id="KW-1185">Reference proteome</keyword>
<keyword evidence="1" id="KW-0812">Transmembrane</keyword>
<feature type="transmembrane region" description="Helical" evidence="1">
    <location>
        <begin position="83"/>
        <end position="107"/>
    </location>
</feature>
<feature type="transmembrane region" description="Helical" evidence="1">
    <location>
        <begin position="252"/>
        <end position="274"/>
    </location>
</feature>
<organism evidence="2 3">
    <name type="scientific">Pseudoxanthomonas indica</name>
    <dbReference type="NCBI Taxonomy" id="428993"/>
    <lineage>
        <taxon>Bacteria</taxon>
        <taxon>Pseudomonadati</taxon>
        <taxon>Pseudomonadota</taxon>
        <taxon>Gammaproteobacteria</taxon>
        <taxon>Lysobacterales</taxon>
        <taxon>Lysobacteraceae</taxon>
        <taxon>Pseudoxanthomonas</taxon>
    </lineage>
</organism>
<reference evidence="2 3" key="1">
    <citation type="submission" date="2017-02" db="EMBL/GenBank/DDBJ databases">
        <authorList>
            <person name="Peterson S.W."/>
        </authorList>
    </citation>
    <scope>NUCLEOTIDE SEQUENCE [LARGE SCALE GENOMIC DNA]</scope>
    <source>
        <strain evidence="2 3">P15</strain>
    </source>
</reference>
<accession>A0A1T5KSB0</accession>
<dbReference type="Proteomes" id="UP000190341">
    <property type="component" value="Unassembled WGS sequence"/>
</dbReference>
<name>A0A1T5KSB0_9GAMM</name>
<dbReference type="STRING" id="428993.SAMN06296058_1969"/>